<keyword evidence="1" id="KW-0812">Transmembrane</keyword>
<organism evidence="3 4">
    <name type="scientific">Orlajensenia leifsoniae</name>
    <dbReference type="NCBI Taxonomy" id="2561933"/>
    <lineage>
        <taxon>Bacteria</taxon>
        <taxon>Bacillati</taxon>
        <taxon>Actinomycetota</taxon>
        <taxon>Actinomycetes</taxon>
        <taxon>Micrococcales</taxon>
        <taxon>Microbacteriaceae</taxon>
        <taxon>Orlajensenia</taxon>
    </lineage>
</organism>
<dbReference type="EMBL" id="SPQZ01000002">
    <property type="protein sequence ID" value="TFV98920.1"/>
    <property type="molecule type" value="Genomic_DNA"/>
</dbReference>
<keyword evidence="3" id="KW-0378">Hydrolase</keyword>
<accession>A0A4Y9R3M6</accession>
<feature type="transmembrane region" description="Helical" evidence="1">
    <location>
        <begin position="21"/>
        <end position="45"/>
    </location>
</feature>
<dbReference type="InterPro" id="IPR000073">
    <property type="entry name" value="AB_hydrolase_1"/>
</dbReference>
<reference evidence="3 4" key="1">
    <citation type="journal article" date="2018" name="J. Microbiol.">
        <title>Leifsonia flava sp. nov., a novel actinobacterium isolated from the rhizosphere of Aquilegia viridiflora.</title>
        <authorList>
            <person name="Cai Y."/>
            <person name="Tao W.Z."/>
            <person name="Ma Y.J."/>
            <person name="Cheng J."/>
            <person name="Zhang M.Y."/>
            <person name="Zhang Y.X."/>
        </authorList>
    </citation>
    <scope>NUCLEOTIDE SEQUENCE [LARGE SCALE GENOMIC DNA]</scope>
    <source>
        <strain evidence="3 4">SYP-B2174</strain>
    </source>
</reference>
<dbReference type="SUPFAM" id="SSF53474">
    <property type="entry name" value="alpha/beta-Hydrolases"/>
    <property type="match status" value="1"/>
</dbReference>
<dbReference type="Proteomes" id="UP000298127">
    <property type="component" value="Unassembled WGS sequence"/>
</dbReference>
<keyword evidence="4" id="KW-1185">Reference proteome</keyword>
<keyword evidence="1" id="KW-1133">Transmembrane helix</keyword>
<dbReference type="AlphaFoldDB" id="A0A4Y9R3M6"/>
<dbReference type="Gene3D" id="3.40.50.1820">
    <property type="entry name" value="alpha/beta hydrolase"/>
    <property type="match status" value="1"/>
</dbReference>
<evidence type="ECO:0000313" key="3">
    <source>
        <dbReference type="EMBL" id="TFV98920.1"/>
    </source>
</evidence>
<proteinExistence type="predicted"/>
<name>A0A4Y9R3M6_9MICO</name>
<protein>
    <submittedName>
        <fullName evidence="3">Alpha/beta fold hydrolase</fullName>
    </submittedName>
</protein>
<evidence type="ECO:0000259" key="2">
    <source>
        <dbReference type="Pfam" id="PF12697"/>
    </source>
</evidence>
<comment type="caution">
    <text evidence="3">The sequence shown here is derived from an EMBL/GenBank/DDBJ whole genome shotgun (WGS) entry which is preliminary data.</text>
</comment>
<evidence type="ECO:0000256" key="1">
    <source>
        <dbReference type="SAM" id="Phobius"/>
    </source>
</evidence>
<feature type="domain" description="AB hydrolase-1" evidence="2">
    <location>
        <begin position="175"/>
        <end position="371"/>
    </location>
</feature>
<dbReference type="Pfam" id="PF12697">
    <property type="entry name" value="Abhydrolase_6"/>
    <property type="match status" value="1"/>
</dbReference>
<dbReference type="InterPro" id="IPR029058">
    <property type="entry name" value="AB_hydrolase_fold"/>
</dbReference>
<keyword evidence="1" id="KW-0472">Membrane</keyword>
<dbReference type="GO" id="GO:0016787">
    <property type="term" value="F:hydrolase activity"/>
    <property type="evidence" value="ECO:0007669"/>
    <property type="project" value="UniProtKB-KW"/>
</dbReference>
<evidence type="ECO:0000313" key="4">
    <source>
        <dbReference type="Proteomes" id="UP000298127"/>
    </source>
</evidence>
<gene>
    <name evidence="3" type="ORF">E4M00_05290</name>
</gene>
<sequence>MKGAPRMPQDDADAPRFARRVGILVTGIVAVSFWIVTLLGALAVVTRFVRTIVVPRAKRTEPVRVRDVDLARGEIEFDADGDSRTPGRYSFWFDDDEGHARVGDITGGGAVTVTRRIIGVDFGDLRGVSRGRLGSWFHLAPGEFGHPYSDVTIETERGPAPAWLIPAAEPTDRWVVMVHGWGGRRPECLRAVETFHRAGYTCLIVSYRNDGEAPDSADGRYGLGDTEWRDVESALLFAGEHGAGGVVLAGWSMGGAISLQTVLRSGHAASVTGIVLDSPAVDWHDILAFQGTLNRLPEPITRTVVRTLGNGWGRTISGLATPIDFARLDVLGQADRLRVPIHILHSRDDGFVPHNGSARLAALRPDIVSYDEWGVARHARLWNYDSDRWDRSVSGWLTGLEG</sequence>